<dbReference type="Pfam" id="PF02464">
    <property type="entry name" value="CinA"/>
    <property type="match status" value="1"/>
</dbReference>
<dbReference type="InterPro" id="IPR008136">
    <property type="entry name" value="CinA_C"/>
</dbReference>
<accession>A0ABV8UJF7</accession>
<dbReference type="Proteomes" id="UP001595799">
    <property type="component" value="Unassembled WGS sequence"/>
</dbReference>
<proteinExistence type="predicted"/>
<evidence type="ECO:0000259" key="1">
    <source>
        <dbReference type="Pfam" id="PF02464"/>
    </source>
</evidence>
<name>A0ABV8UJF7_9PROT</name>
<reference evidence="3" key="1">
    <citation type="journal article" date="2019" name="Int. J. Syst. Evol. Microbiol.">
        <title>The Global Catalogue of Microorganisms (GCM) 10K type strain sequencing project: providing services to taxonomists for standard genome sequencing and annotation.</title>
        <authorList>
            <consortium name="The Broad Institute Genomics Platform"/>
            <consortium name="The Broad Institute Genome Sequencing Center for Infectious Disease"/>
            <person name="Wu L."/>
            <person name="Ma J."/>
        </authorList>
    </citation>
    <scope>NUCLEOTIDE SEQUENCE [LARGE SCALE GENOMIC DNA]</scope>
    <source>
        <strain evidence="3">CECT 8472</strain>
    </source>
</reference>
<dbReference type="SUPFAM" id="SSF142433">
    <property type="entry name" value="CinA-like"/>
    <property type="match status" value="1"/>
</dbReference>
<dbReference type="InterPro" id="IPR036653">
    <property type="entry name" value="CinA-like_C"/>
</dbReference>
<sequence>MFNNDLMKAAAELLEHCRGRSIRLATAESCTGGLLGGLLTEAAGASDVIDCGFIVYSDQAKTELLDVSSELLERHGAVSSETAIAMAEGALARCPDAQIALSITGVAGPGGGSPDKPVGLVHFALAQNGTRSEAEHEIFSGDRHSVRQSSLKKALSMMQAAVLR</sequence>
<gene>
    <name evidence="2" type="ORF">ACFOW6_07640</name>
</gene>
<dbReference type="RefSeq" id="WP_382421742.1">
    <property type="nucleotide sequence ID" value="NZ_JBHSCW010000003.1"/>
</dbReference>
<feature type="domain" description="CinA C-terminal" evidence="1">
    <location>
        <begin position="9"/>
        <end position="160"/>
    </location>
</feature>
<dbReference type="NCBIfam" id="TIGR00199">
    <property type="entry name" value="PncC_domain"/>
    <property type="match status" value="1"/>
</dbReference>
<keyword evidence="3" id="KW-1185">Reference proteome</keyword>
<evidence type="ECO:0000313" key="3">
    <source>
        <dbReference type="Proteomes" id="UP001595799"/>
    </source>
</evidence>
<dbReference type="Gene3D" id="3.90.950.20">
    <property type="entry name" value="CinA-like"/>
    <property type="match status" value="1"/>
</dbReference>
<protein>
    <submittedName>
        <fullName evidence="2">CinA family protein</fullName>
    </submittedName>
</protein>
<dbReference type="EMBL" id="JBHSCW010000003">
    <property type="protein sequence ID" value="MFC4351411.1"/>
    <property type="molecule type" value="Genomic_DNA"/>
</dbReference>
<organism evidence="2 3">
    <name type="scientific">Fodinicurvata halophila</name>
    <dbReference type="NCBI Taxonomy" id="1419723"/>
    <lineage>
        <taxon>Bacteria</taxon>
        <taxon>Pseudomonadati</taxon>
        <taxon>Pseudomonadota</taxon>
        <taxon>Alphaproteobacteria</taxon>
        <taxon>Rhodospirillales</taxon>
        <taxon>Rhodovibrionaceae</taxon>
        <taxon>Fodinicurvata</taxon>
    </lineage>
</organism>
<comment type="caution">
    <text evidence="2">The sequence shown here is derived from an EMBL/GenBank/DDBJ whole genome shotgun (WGS) entry which is preliminary data.</text>
</comment>
<evidence type="ECO:0000313" key="2">
    <source>
        <dbReference type="EMBL" id="MFC4351411.1"/>
    </source>
</evidence>